<accession>A0AAQ3TRD9</accession>
<dbReference type="AlphaFoldDB" id="A0AAQ3TRD9"/>
<protein>
    <submittedName>
        <fullName evidence="2">Uncharacterized protein</fullName>
    </submittedName>
</protein>
<keyword evidence="3" id="KW-1185">Reference proteome</keyword>
<evidence type="ECO:0000313" key="2">
    <source>
        <dbReference type="EMBL" id="WVZ75752.1"/>
    </source>
</evidence>
<dbReference type="EMBL" id="CP144749">
    <property type="protein sequence ID" value="WVZ75752.1"/>
    <property type="molecule type" value="Genomic_DNA"/>
</dbReference>
<proteinExistence type="predicted"/>
<dbReference type="Proteomes" id="UP001341281">
    <property type="component" value="Chromosome 05"/>
</dbReference>
<evidence type="ECO:0000313" key="3">
    <source>
        <dbReference type="Proteomes" id="UP001341281"/>
    </source>
</evidence>
<sequence>MASGQTMSISSLCLEPPHAFLRVHGVDPPPHGGHGVDPPPHGGHGVDPPPHNSPGSHGVDLPPCVSSRPQRHRSASVGGRCVSGAGDAHAATQRGGGSAA</sequence>
<feature type="region of interest" description="Disordered" evidence="1">
    <location>
        <begin position="23"/>
        <end position="100"/>
    </location>
</feature>
<gene>
    <name evidence="2" type="ORF">U9M48_023784</name>
</gene>
<evidence type="ECO:0000256" key="1">
    <source>
        <dbReference type="SAM" id="MobiDB-lite"/>
    </source>
</evidence>
<name>A0AAQ3TRD9_PASNO</name>
<reference evidence="2 3" key="1">
    <citation type="submission" date="2024-02" db="EMBL/GenBank/DDBJ databases">
        <title>High-quality chromosome-scale genome assembly of Pensacola bahiagrass (Paspalum notatum Flugge var. saurae).</title>
        <authorList>
            <person name="Vega J.M."/>
            <person name="Podio M."/>
            <person name="Orjuela J."/>
            <person name="Siena L.A."/>
            <person name="Pessino S.C."/>
            <person name="Combes M.C."/>
            <person name="Mariac C."/>
            <person name="Albertini E."/>
            <person name="Pupilli F."/>
            <person name="Ortiz J.P.A."/>
            <person name="Leblanc O."/>
        </authorList>
    </citation>
    <scope>NUCLEOTIDE SEQUENCE [LARGE SCALE GENOMIC DNA]</scope>
    <source>
        <strain evidence="2">R1</strain>
        <tissue evidence="2">Leaf</tissue>
    </source>
</reference>
<organism evidence="2 3">
    <name type="scientific">Paspalum notatum var. saurae</name>
    <dbReference type="NCBI Taxonomy" id="547442"/>
    <lineage>
        <taxon>Eukaryota</taxon>
        <taxon>Viridiplantae</taxon>
        <taxon>Streptophyta</taxon>
        <taxon>Embryophyta</taxon>
        <taxon>Tracheophyta</taxon>
        <taxon>Spermatophyta</taxon>
        <taxon>Magnoliopsida</taxon>
        <taxon>Liliopsida</taxon>
        <taxon>Poales</taxon>
        <taxon>Poaceae</taxon>
        <taxon>PACMAD clade</taxon>
        <taxon>Panicoideae</taxon>
        <taxon>Andropogonodae</taxon>
        <taxon>Paspaleae</taxon>
        <taxon>Paspalinae</taxon>
        <taxon>Paspalum</taxon>
    </lineage>
</organism>
<feature type="compositionally biased region" description="Pro residues" evidence="1">
    <location>
        <begin position="27"/>
        <end position="52"/>
    </location>
</feature>